<dbReference type="PROSITE" id="PS00095">
    <property type="entry name" value="C5_MTASE_2"/>
    <property type="match status" value="1"/>
</dbReference>
<dbReference type="AlphaFoldDB" id="A0A518ENE6"/>
<dbReference type="PANTHER" id="PTHR10629:SF50">
    <property type="entry name" value="DNA (CYTOSINE-5)-METHYLTRANSFERASE CMT3"/>
    <property type="match status" value="1"/>
</dbReference>
<dbReference type="GO" id="GO:0003677">
    <property type="term" value="F:DNA binding"/>
    <property type="evidence" value="ECO:0007669"/>
    <property type="project" value="TreeGrafter"/>
</dbReference>
<evidence type="ECO:0000313" key="10">
    <source>
        <dbReference type="Proteomes" id="UP000320390"/>
    </source>
</evidence>
<dbReference type="InterPro" id="IPR031303">
    <property type="entry name" value="C5_meth_CS"/>
</dbReference>
<feature type="active site" evidence="6">
    <location>
        <position position="79"/>
    </location>
</feature>
<evidence type="ECO:0000256" key="1">
    <source>
        <dbReference type="ARBA" id="ARBA00022603"/>
    </source>
</evidence>
<evidence type="ECO:0000256" key="4">
    <source>
        <dbReference type="ARBA" id="ARBA00022747"/>
    </source>
</evidence>
<sequence length="388" mass="42411">MVPMGSTRSFRVAGMFAGIGGIELGLSRAGHETTLLCENDPFARAVLEARFPGVPVVGDIKELKRLPKGTNMIAGGFPCQDLSQAGDTKGIGGSRSGLVDEVFRLAESHDIPWLLLENVPFMLRLSKGAAMNHIVRRLEGLGYRWAYRVMDTRAFGLPQRRERVYLLASKVEDPAPILFHGNVEPDLETDHTGQACGFYWTEGVRGLGWAISAVPTLKGGSTVGIASPPAIWMPDGRIVTPDIRDAERLQGFRSDWTKPAEGVGRKSFRWKLVGNAVSVPVARWIGDRLAMSGGTVKWDGHDGIVSGSWPTAAFESDGCAFAVDISKWPVHRKQANLSDFLRYEPKELSLRATTGFSKRLASGTLRAPEAFRLALKHHIERMGANVTH</sequence>
<dbReference type="PROSITE" id="PS00094">
    <property type="entry name" value="C5_MTASE_1"/>
    <property type="match status" value="1"/>
</dbReference>
<dbReference type="PROSITE" id="PS51679">
    <property type="entry name" value="SAM_MT_C5"/>
    <property type="match status" value="1"/>
</dbReference>
<dbReference type="InterPro" id="IPR018117">
    <property type="entry name" value="C5_DNA_meth_AS"/>
</dbReference>
<reference evidence="9 10" key="1">
    <citation type="submission" date="2019-02" db="EMBL/GenBank/DDBJ databases">
        <title>Deep-cultivation of Planctomycetes and their phenomic and genomic characterization uncovers novel biology.</title>
        <authorList>
            <person name="Wiegand S."/>
            <person name="Jogler M."/>
            <person name="Boedeker C."/>
            <person name="Pinto D."/>
            <person name="Vollmers J."/>
            <person name="Rivas-Marin E."/>
            <person name="Kohn T."/>
            <person name="Peeters S.H."/>
            <person name="Heuer A."/>
            <person name="Rast P."/>
            <person name="Oberbeckmann S."/>
            <person name="Bunk B."/>
            <person name="Jeske O."/>
            <person name="Meyerdierks A."/>
            <person name="Storesund J.E."/>
            <person name="Kallscheuer N."/>
            <person name="Luecker S."/>
            <person name="Lage O.M."/>
            <person name="Pohl T."/>
            <person name="Merkel B.J."/>
            <person name="Hornburger P."/>
            <person name="Mueller R.-W."/>
            <person name="Bruemmer F."/>
            <person name="Labrenz M."/>
            <person name="Spormann A.M."/>
            <person name="Op den Camp H."/>
            <person name="Overmann J."/>
            <person name="Amann R."/>
            <person name="Jetten M.S.M."/>
            <person name="Mascher T."/>
            <person name="Medema M.H."/>
            <person name="Devos D.P."/>
            <person name="Kaster A.-K."/>
            <person name="Ovreas L."/>
            <person name="Rohde M."/>
            <person name="Galperin M.Y."/>
            <person name="Jogler C."/>
        </authorList>
    </citation>
    <scope>NUCLEOTIDE SEQUENCE [LARGE SCALE GENOMIC DNA]</scope>
    <source>
        <strain evidence="9 10">Poly30</strain>
    </source>
</reference>
<dbReference type="Gene3D" id="3.40.50.150">
    <property type="entry name" value="Vaccinia Virus protein VP39"/>
    <property type="match status" value="1"/>
</dbReference>
<gene>
    <name evidence="9" type="primary">ydiP</name>
    <name evidence="9" type="ORF">Poly30_11100</name>
</gene>
<dbReference type="EC" id="2.1.1.37" evidence="8"/>
<dbReference type="Proteomes" id="UP000320390">
    <property type="component" value="Chromosome"/>
</dbReference>
<keyword evidence="1 6" id="KW-0489">Methyltransferase</keyword>
<proteinExistence type="inferred from homology"/>
<evidence type="ECO:0000256" key="8">
    <source>
        <dbReference type="RuleBase" id="RU000417"/>
    </source>
</evidence>
<keyword evidence="3 6" id="KW-0949">S-adenosyl-L-methionine</keyword>
<name>A0A518ENE6_9BACT</name>
<dbReference type="InterPro" id="IPR050390">
    <property type="entry name" value="C5-Methyltransferase"/>
</dbReference>
<evidence type="ECO:0000256" key="7">
    <source>
        <dbReference type="RuleBase" id="RU000416"/>
    </source>
</evidence>
<organism evidence="9 10">
    <name type="scientific">Saltatorellus ferox</name>
    <dbReference type="NCBI Taxonomy" id="2528018"/>
    <lineage>
        <taxon>Bacteria</taxon>
        <taxon>Pseudomonadati</taxon>
        <taxon>Planctomycetota</taxon>
        <taxon>Planctomycetia</taxon>
        <taxon>Planctomycetia incertae sedis</taxon>
        <taxon>Saltatorellus</taxon>
    </lineage>
</organism>
<comment type="catalytic activity">
    <reaction evidence="5 8">
        <text>a 2'-deoxycytidine in DNA + S-adenosyl-L-methionine = a 5-methyl-2'-deoxycytidine in DNA + S-adenosyl-L-homocysteine + H(+)</text>
        <dbReference type="Rhea" id="RHEA:13681"/>
        <dbReference type="Rhea" id="RHEA-COMP:11369"/>
        <dbReference type="Rhea" id="RHEA-COMP:11370"/>
        <dbReference type="ChEBI" id="CHEBI:15378"/>
        <dbReference type="ChEBI" id="CHEBI:57856"/>
        <dbReference type="ChEBI" id="CHEBI:59789"/>
        <dbReference type="ChEBI" id="CHEBI:85452"/>
        <dbReference type="ChEBI" id="CHEBI:85454"/>
        <dbReference type="EC" id="2.1.1.37"/>
    </reaction>
</comment>
<evidence type="ECO:0000256" key="2">
    <source>
        <dbReference type="ARBA" id="ARBA00022679"/>
    </source>
</evidence>
<dbReference type="SUPFAM" id="SSF53335">
    <property type="entry name" value="S-adenosyl-L-methionine-dependent methyltransferases"/>
    <property type="match status" value="1"/>
</dbReference>
<evidence type="ECO:0000256" key="6">
    <source>
        <dbReference type="PROSITE-ProRule" id="PRU01016"/>
    </source>
</evidence>
<dbReference type="PANTHER" id="PTHR10629">
    <property type="entry name" value="CYTOSINE-SPECIFIC METHYLTRANSFERASE"/>
    <property type="match status" value="1"/>
</dbReference>
<dbReference type="InterPro" id="IPR029063">
    <property type="entry name" value="SAM-dependent_MTases_sf"/>
</dbReference>
<evidence type="ECO:0000313" key="9">
    <source>
        <dbReference type="EMBL" id="QDV05612.1"/>
    </source>
</evidence>
<keyword evidence="2 6" id="KW-0808">Transferase</keyword>
<dbReference type="GO" id="GO:0003886">
    <property type="term" value="F:DNA (cytosine-5-)-methyltransferase activity"/>
    <property type="evidence" value="ECO:0007669"/>
    <property type="project" value="UniProtKB-EC"/>
</dbReference>
<dbReference type="InterPro" id="IPR001525">
    <property type="entry name" value="C5_MeTfrase"/>
</dbReference>
<dbReference type="NCBIfam" id="TIGR00675">
    <property type="entry name" value="dcm"/>
    <property type="match status" value="1"/>
</dbReference>
<evidence type="ECO:0000256" key="3">
    <source>
        <dbReference type="ARBA" id="ARBA00022691"/>
    </source>
</evidence>
<dbReference type="GO" id="GO:0009307">
    <property type="term" value="P:DNA restriction-modification system"/>
    <property type="evidence" value="ECO:0007669"/>
    <property type="project" value="UniProtKB-KW"/>
</dbReference>
<accession>A0A518ENE6</accession>
<comment type="similarity">
    <text evidence="6 7">Belongs to the class I-like SAM-binding methyltransferase superfamily. C5-methyltransferase family.</text>
</comment>
<dbReference type="RefSeq" id="WP_419191398.1">
    <property type="nucleotide sequence ID" value="NZ_CP036434.1"/>
</dbReference>
<dbReference type="REBASE" id="355779">
    <property type="entry name" value="M.Pba30ORF11100P"/>
</dbReference>
<dbReference type="GO" id="GO:0044027">
    <property type="term" value="P:negative regulation of gene expression via chromosomal CpG island methylation"/>
    <property type="evidence" value="ECO:0007669"/>
    <property type="project" value="TreeGrafter"/>
</dbReference>
<dbReference type="GO" id="GO:0032259">
    <property type="term" value="P:methylation"/>
    <property type="evidence" value="ECO:0007669"/>
    <property type="project" value="UniProtKB-KW"/>
</dbReference>
<dbReference type="Pfam" id="PF00145">
    <property type="entry name" value="DNA_methylase"/>
    <property type="match status" value="1"/>
</dbReference>
<dbReference type="EMBL" id="CP036434">
    <property type="protein sequence ID" value="QDV05612.1"/>
    <property type="molecule type" value="Genomic_DNA"/>
</dbReference>
<dbReference type="PRINTS" id="PR00105">
    <property type="entry name" value="C5METTRFRASE"/>
</dbReference>
<protein>
    <recommendedName>
        <fullName evidence="8">Cytosine-specific methyltransferase</fullName>
        <ecNumber evidence="8">2.1.1.37</ecNumber>
    </recommendedName>
</protein>
<keyword evidence="10" id="KW-1185">Reference proteome</keyword>
<keyword evidence="4" id="KW-0680">Restriction system</keyword>
<evidence type="ECO:0000256" key="5">
    <source>
        <dbReference type="ARBA" id="ARBA00047422"/>
    </source>
</evidence>